<comment type="caution">
    <text evidence="1">The sequence shown here is derived from an EMBL/GenBank/DDBJ whole genome shotgun (WGS) entry which is preliminary data.</text>
</comment>
<keyword evidence="2" id="KW-1185">Reference proteome</keyword>
<dbReference type="Proteomes" id="UP001141806">
    <property type="component" value="Unassembled WGS sequence"/>
</dbReference>
<gene>
    <name evidence="1" type="ORF">NE237_020670</name>
</gene>
<dbReference type="AlphaFoldDB" id="A0A9Q0H9T8"/>
<accession>A0A9Q0H9T8</accession>
<evidence type="ECO:0000313" key="2">
    <source>
        <dbReference type="Proteomes" id="UP001141806"/>
    </source>
</evidence>
<dbReference type="CDD" id="cd09272">
    <property type="entry name" value="RNase_HI_RT_Ty1"/>
    <property type="match status" value="1"/>
</dbReference>
<reference evidence="1" key="1">
    <citation type="journal article" date="2023" name="Plant J.">
        <title>The genome of the king protea, Protea cynaroides.</title>
        <authorList>
            <person name="Chang J."/>
            <person name="Duong T.A."/>
            <person name="Schoeman C."/>
            <person name="Ma X."/>
            <person name="Roodt D."/>
            <person name="Barker N."/>
            <person name="Li Z."/>
            <person name="Van de Peer Y."/>
            <person name="Mizrachi E."/>
        </authorList>
    </citation>
    <scope>NUCLEOTIDE SEQUENCE</scope>
    <source>
        <tissue evidence="1">Young leaves</tissue>
    </source>
</reference>
<evidence type="ECO:0000313" key="1">
    <source>
        <dbReference type="EMBL" id="KAJ4960760.1"/>
    </source>
</evidence>
<dbReference type="PANTHER" id="PTHR11439">
    <property type="entry name" value="GAG-POL-RELATED RETROTRANSPOSON"/>
    <property type="match status" value="1"/>
</dbReference>
<dbReference type="OrthoDB" id="1931513at2759"/>
<protein>
    <submittedName>
        <fullName evidence="1">Uncharacterized protein</fullName>
    </submittedName>
</protein>
<name>A0A9Q0H9T8_9MAGN</name>
<organism evidence="1 2">
    <name type="scientific">Protea cynaroides</name>
    <dbReference type="NCBI Taxonomy" id="273540"/>
    <lineage>
        <taxon>Eukaryota</taxon>
        <taxon>Viridiplantae</taxon>
        <taxon>Streptophyta</taxon>
        <taxon>Embryophyta</taxon>
        <taxon>Tracheophyta</taxon>
        <taxon>Spermatophyta</taxon>
        <taxon>Magnoliopsida</taxon>
        <taxon>Proteales</taxon>
        <taxon>Proteaceae</taxon>
        <taxon>Protea</taxon>
    </lineage>
</organism>
<dbReference type="EMBL" id="JAMYWD010000009">
    <property type="protein sequence ID" value="KAJ4960760.1"/>
    <property type="molecule type" value="Genomic_DNA"/>
</dbReference>
<sequence length="235" mass="26526">MDGKFGLGAPTADQVGFNRRRGLLQICTRVPKAGGWGYRRYNTPWGKTSHSLHWCLLQLCKRVEEQIYWVDLRTFLVNIKSSIVFTVAIRYFLDLHVHAPTLAHFKAVKRILWYVSGTLDLGLNIFHLSSLTLSADTDADWAGCSVTQRSTTGFCTFLGSILIFWSAKKQPTVAQSSMEAEYRAMASTIAKLSWLSFILRDIGVTQSLPSVLYCDNFNALHMTINPVLHARMKPH</sequence>
<dbReference type="PANTHER" id="PTHR11439:SF524">
    <property type="entry name" value="RNA-DIRECTED DNA POLYMERASE, PROTEIN KINASE RLK-PELLE-DLSV FAMILY"/>
    <property type="match status" value="1"/>
</dbReference>
<proteinExistence type="predicted"/>